<feature type="region of interest" description="Disordered" evidence="1">
    <location>
        <begin position="212"/>
        <end position="238"/>
    </location>
</feature>
<feature type="domain" description="DUF8094" evidence="3">
    <location>
        <begin position="289"/>
        <end position="587"/>
    </location>
</feature>
<protein>
    <recommendedName>
        <fullName evidence="3">DUF8094 domain-containing protein</fullName>
    </recommendedName>
</protein>
<feature type="region of interest" description="Disordered" evidence="1">
    <location>
        <begin position="98"/>
        <end position="135"/>
    </location>
</feature>
<dbReference type="Pfam" id="PF26366">
    <property type="entry name" value="DUF8094"/>
    <property type="match status" value="1"/>
</dbReference>
<feature type="transmembrane region" description="Helical" evidence="2">
    <location>
        <begin position="183"/>
        <end position="207"/>
    </location>
</feature>
<proteinExistence type="predicted"/>
<evidence type="ECO:0000256" key="1">
    <source>
        <dbReference type="SAM" id="MobiDB-lite"/>
    </source>
</evidence>
<dbReference type="OrthoDB" id="3265533at2"/>
<accession>A0A1R4JC83</accession>
<keyword evidence="2" id="KW-0472">Membrane</keyword>
<name>A0A1R4JC83_9MICO</name>
<keyword evidence="5" id="KW-1185">Reference proteome</keyword>
<evidence type="ECO:0000313" key="5">
    <source>
        <dbReference type="Proteomes" id="UP000196778"/>
    </source>
</evidence>
<dbReference type="InterPro" id="IPR058407">
    <property type="entry name" value="DUF8094"/>
</dbReference>
<organism evidence="4 5">
    <name type="scientific">Mycetocola reblochoni REB411</name>
    <dbReference type="NCBI Taxonomy" id="1255698"/>
    <lineage>
        <taxon>Bacteria</taxon>
        <taxon>Bacillati</taxon>
        <taxon>Actinomycetota</taxon>
        <taxon>Actinomycetes</taxon>
        <taxon>Micrococcales</taxon>
        <taxon>Microbacteriaceae</taxon>
        <taxon>Mycetocola</taxon>
    </lineage>
</organism>
<feature type="compositionally biased region" description="Basic residues" evidence="1">
    <location>
        <begin position="229"/>
        <end position="238"/>
    </location>
</feature>
<feature type="transmembrane region" description="Helical" evidence="2">
    <location>
        <begin position="240"/>
        <end position="263"/>
    </location>
</feature>
<evidence type="ECO:0000256" key="2">
    <source>
        <dbReference type="SAM" id="Phobius"/>
    </source>
</evidence>
<dbReference type="EMBL" id="FUKR01000036">
    <property type="protein sequence ID" value="SJN29642.1"/>
    <property type="molecule type" value="Genomic_DNA"/>
</dbReference>
<feature type="compositionally biased region" description="Polar residues" evidence="1">
    <location>
        <begin position="98"/>
        <end position="112"/>
    </location>
</feature>
<gene>
    <name evidence="4" type="ORF">FM119_06715</name>
</gene>
<evidence type="ECO:0000313" key="4">
    <source>
        <dbReference type="EMBL" id="SJN29642.1"/>
    </source>
</evidence>
<dbReference type="Proteomes" id="UP000196778">
    <property type="component" value="Unassembled WGS sequence"/>
</dbReference>
<dbReference type="RefSeq" id="WP_087136908.1">
    <property type="nucleotide sequence ID" value="NZ_FUKR01000036.1"/>
</dbReference>
<keyword evidence="2" id="KW-0812">Transmembrane</keyword>
<sequence>MRFVYAIAAFIIAAVMILTGLAQRTVFLGPSAVRSDVTVSGENPYMVIDGSVLTSHEGQQSLTVTGADEVFLAYGRTADVMAWLGQAGASYDRVTLTADPNSDTPIQTTSATAEPVDRVDVDPEANPDPRGSDLWLSETSDDLSALATMSVDEDKSVLIAADGVEAVPGEVKLSWPLDNSTPWAGPLIAGGLLMLAVGIVLYILAFVHHKRSRGPRRRGNPELTDGSGRRRLGGRSRTRSMVAVTGLGVGTAIVLSGCSPAYWPDLAPTPTATGEAEQIEEALEDAAPPALTGPQLERIVVKVSDVATQADADLDRSLIETRFDGVALESRLASYTILAEQEERDVNDEDKAAAPEAIPASPVKLTLPQAVSGWPRTVFTVVNAGEEATVAPTALVLTQNSPRDNYTVRRVVKLEPDASIPELAPATIGASLVPPDSSFLTIAPNAMAGAYADLVENGEKSEWAEYFPEESDALRESIATNLKKARESLGDTGELSSEVVAGESDPVAFATLNSGALVSVDILETQKATPSEEGVTLTTSGRIQLLSGVDETTTGVETRYGDQLLFYVPPAGSEEKIQLLGFSQDILSSKEIE</sequence>
<keyword evidence="2" id="KW-1133">Transmembrane helix</keyword>
<reference evidence="5" key="1">
    <citation type="submission" date="2017-02" db="EMBL/GenBank/DDBJ databases">
        <authorList>
            <person name="Dridi B."/>
        </authorList>
    </citation>
    <scope>NUCLEOTIDE SEQUENCE [LARGE SCALE GENOMIC DNA]</scope>
    <source>
        <strain evidence="5">EB411</strain>
    </source>
</reference>
<dbReference type="AlphaFoldDB" id="A0A1R4JC83"/>
<evidence type="ECO:0000259" key="3">
    <source>
        <dbReference type="Pfam" id="PF26366"/>
    </source>
</evidence>